<evidence type="ECO:0000256" key="1">
    <source>
        <dbReference type="ARBA" id="ARBA00022729"/>
    </source>
</evidence>
<name>A0A845UWP0_9GAMM</name>
<dbReference type="RefSeq" id="WP_164210451.1">
    <property type="nucleotide sequence ID" value="NZ_JAAGSC010000036.1"/>
</dbReference>
<dbReference type="Gene3D" id="3.10.50.40">
    <property type="match status" value="2"/>
</dbReference>
<dbReference type="AlphaFoldDB" id="A0A845UWP0"/>
<dbReference type="InterPro" id="IPR000297">
    <property type="entry name" value="PPIase_PpiC"/>
</dbReference>
<evidence type="ECO:0000313" key="9">
    <source>
        <dbReference type="EMBL" id="NDY95038.1"/>
    </source>
</evidence>
<dbReference type="PANTHER" id="PTHR47637">
    <property type="entry name" value="CHAPERONE SURA"/>
    <property type="match status" value="1"/>
</dbReference>
<dbReference type="PROSITE" id="PS50198">
    <property type="entry name" value="PPIC_PPIASE_2"/>
    <property type="match status" value="2"/>
</dbReference>
<keyword evidence="3 7" id="KW-0574">Periplasm</keyword>
<protein>
    <recommendedName>
        <fullName evidence="7">Chaperone SurA</fullName>
    </recommendedName>
    <alternativeName>
        <fullName evidence="7">Peptidyl-prolyl cis-trans isomerase SurA</fullName>
        <shortName evidence="7">PPIase SurA</shortName>
        <ecNumber evidence="7">5.2.1.8</ecNumber>
    </alternativeName>
    <alternativeName>
        <fullName evidence="7">Rotamase SurA</fullName>
    </alternativeName>
</protein>
<dbReference type="Pfam" id="PF09312">
    <property type="entry name" value="SurA_N"/>
    <property type="match status" value="1"/>
</dbReference>
<dbReference type="GO" id="GO:0006457">
    <property type="term" value="P:protein folding"/>
    <property type="evidence" value="ECO:0007669"/>
    <property type="project" value="UniProtKB-UniRule"/>
</dbReference>
<comment type="caution">
    <text evidence="9">The sequence shown here is derived from an EMBL/GenBank/DDBJ whole genome shotgun (WGS) entry which is preliminary data.</text>
</comment>
<dbReference type="SUPFAM" id="SSF109998">
    <property type="entry name" value="Triger factor/SurA peptide-binding domain-like"/>
    <property type="match status" value="1"/>
</dbReference>
<dbReference type="GO" id="GO:0042277">
    <property type="term" value="F:peptide binding"/>
    <property type="evidence" value="ECO:0007669"/>
    <property type="project" value="InterPro"/>
</dbReference>
<dbReference type="InterPro" id="IPR050280">
    <property type="entry name" value="OMP_Chaperone_SurA"/>
</dbReference>
<evidence type="ECO:0000256" key="5">
    <source>
        <dbReference type="ARBA" id="ARBA00023186"/>
    </source>
</evidence>
<evidence type="ECO:0000259" key="8">
    <source>
        <dbReference type="PROSITE" id="PS50198"/>
    </source>
</evidence>
<feature type="domain" description="PpiC" evidence="8">
    <location>
        <begin position="172"/>
        <end position="273"/>
    </location>
</feature>
<comment type="catalytic activity">
    <reaction evidence="7">
        <text>[protein]-peptidylproline (omega=180) = [protein]-peptidylproline (omega=0)</text>
        <dbReference type="Rhea" id="RHEA:16237"/>
        <dbReference type="Rhea" id="RHEA-COMP:10747"/>
        <dbReference type="Rhea" id="RHEA-COMP:10748"/>
        <dbReference type="ChEBI" id="CHEBI:83833"/>
        <dbReference type="ChEBI" id="CHEBI:83834"/>
        <dbReference type="EC" id="5.2.1.8"/>
    </reaction>
</comment>
<accession>A0A845UWP0</accession>
<feature type="chain" id="PRO_5033173511" description="Chaperone SurA" evidence="7">
    <location>
        <begin position="23"/>
        <end position="426"/>
    </location>
</feature>
<dbReference type="HAMAP" id="MF_01183">
    <property type="entry name" value="Chaperone_SurA"/>
    <property type="match status" value="1"/>
</dbReference>
<gene>
    <name evidence="7" type="primary">surA</name>
    <name evidence="9" type="ORF">G3I74_04770</name>
</gene>
<dbReference type="InterPro" id="IPR046357">
    <property type="entry name" value="PPIase_dom_sf"/>
</dbReference>
<keyword evidence="5 7" id="KW-0143">Chaperone</keyword>
<evidence type="ECO:0000256" key="3">
    <source>
        <dbReference type="ARBA" id="ARBA00022764"/>
    </source>
</evidence>
<evidence type="ECO:0000256" key="6">
    <source>
        <dbReference type="ARBA" id="ARBA00023235"/>
    </source>
</evidence>
<dbReference type="GO" id="GO:0030288">
    <property type="term" value="C:outer membrane-bounded periplasmic space"/>
    <property type="evidence" value="ECO:0007669"/>
    <property type="project" value="InterPro"/>
</dbReference>
<dbReference type="GO" id="GO:0051082">
    <property type="term" value="F:unfolded protein binding"/>
    <property type="evidence" value="ECO:0007669"/>
    <property type="project" value="UniProtKB-UniRule"/>
</dbReference>
<keyword evidence="4 7" id="KW-0697">Rotamase</keyword>
<feature type="signal peptide" evidence="7">
    <location>
        <begin position="1"/>
        <end position="22"/>
    </location>
</feature>
<evidence type="ECO:0000313" key="10">
    <source>
        <dbReference type="Proteomes" id="UP000484885"/>
    </source>
</evidence>
<feature type="domain" description="PpiC" evidence="8">
    <location>
        <begin position="282"/>
        <end position="381"/>
    </location>
</feature>
<organism evidence="9 10">
    <name type="scientific">Wenzhouxiangella limi</name>
    <dbReference type="NCBI Taxonomy" id="2707351"/>
    <lineage>
        <taxon>Bacteria</taxon>
        <taxon>Pseudomonadati</taxon>
        <taxon>Pseudomonadota</taxon>
        <taxon>Gammaproteobacteria</taxon>
        <taxon>Chromatiales</taxon>
        <taxon>Wenzhouxiangellaceae</taxon>
        <taxon>Wenzhouxiangella</taxon>
    </lineage>
</organism>
<dbReference type="Pfam" id="PF00639">
    <property type="entry name" value="Rotamase"/>
    <property type="match status" value="2"/>
</dbReference>
<proteinExistence type="inferred from homology"/>
<dbReference type="InterPro" id="IPR015391">
    <property type="entry name" value="SurA_N"/>
</dbReference>
<dbReference type="InterPro" id="IPR023034">
    <property type="entry name" value="PPIase_SurA"/>
</dbReference>
<dbReference type="SUPFAM" id="SSF54534">
    <property type="entry name" value="FKBP-like"/>
    <property type="match status" value="2"/>
</dbReference>
<sequence length="426" mass="47427" precursor="true">MIARKAAAVLALMLLLPALAFAQQLREDLDGIVALVEEDVILQSELDAAIATIEMQVRGRGENLPPRAILEEQVLDRLIMTRLEVIRAEETGIRASDANVDQALQQVAQQNGITVPQLRQAIESDGFDFEEFRRQIREEILSSELRQRVAASMDDITETEVDIMLASGGVGGAEYNLSQILIQLPEGASGAEARAAEERAEEVRQQVLDGMDFAEAAISFSQAPDALEGGNVGWRQVSALPPVFAEALESLGPGDITDPIRSPGGYLLLRVNDVRERSEVIVREYKAHHLMIEPTEILSMEDAESRIRDLHERIQEGEEFADLARRYSTDDSSANLGGLLNWFPAGQYGPELQSALDALEPGELSEPFRTGSGWHIVRLDETREADRTEEALRSQAREMIFQQKAEEEVERFLRQLRSESFVEIRL</sequence>
<dbReference type="GO" id="GO:0043165">
    <property type="term" value="P:Gram-negative-bacterium-type cell outer membrane assembly"/>
    <property type="evidence" value="ECO:0007669"/>
    <property type="project" value="InterPro"/>
</dbReference>
<evidence type="ECO:0000256" key="7">
    <source>
        <dbReference type="HAMAP-Rule" id="MF_01183"/>
    </source>
</evidence>
<comment type="subcellular location">
    <subcellularLocation>
        <location evidence="7">Periplasm</location>
    </subcellularLocation>
    <text evidence="7">Is capable of associating with the outer membrane.</text>
</comment>
<evidence type="ECO:0000256" key="2">
    <source>
        <dbReference type="ARBA" id="ARBA00022737"/>
    </source>
</evidence>
<reference evidence="9 10" key="1">
    <citation type="submission" date="2020-02" db="EMBL/GenBank/DDBJ databases">
        <authorList>
            <person name="Zhang X.-Y."/>
        </authorList>
    </citation>
    <scope>NUCLEOTIDE SEQUENCE [LARGE SCALE GENOMIC DNA]</scope>
    <source>
        <strain evidence="9 10">C33</strain>
    </source>
</reference>
<keyword evidence="2 7" id="KW-0677">Repeat</keyword>
<comment type="function">
    <text evidence="7">Chaperone involved in the correct folding and assembly of outer membrane proteins. Recognizes specific patterns of aromatic residues and the orientation of their side chains, which are found more frequently in integral outer membrane proteins. May act in both early periplasmic and late outer membrane-associated steps of protein maturation.</text>
</comment>
<keyword evidence="10" id="KW-1185">Reference proteome</keyword>
<keyword evidence="6 7" id="KW-0413">Isomerase</keyword>
<dbReference type="GO" id="GO:0050821">
    <property type="term" value="P:protein stabilization"/>
    <property type="evidence" value="ECO:0007669"/>
    <property type="project" value="InterPro"/>
</dbReference>
<dbReference type="GO" id="GO:0003755">
    <property type="term" value="F:peptidyl-prolyl cis-trans isomerase activity"/>
    <property type="evidence" value="ECO:0007669"/>
    <property type="project" value="UniProtKB-UniRule"/>
</dbReference>
<dbReference type="Gene3D" id="1.10.4030.10">
    <property type="entry name" value="Porin chaperone SurA, peptide-binding domain"/>
    <property type="match status" value="1"/>
</dbReference>
<dbReference type="Proteomes" id="UP000484885">
    <property type="component" value="Unassembled WGS sequence"/>
</dbReference>
<dbReference type="InterPro" id="IPR027304">
    <property type="entry name" value="Trigger_fact/SurA_dom_sf"/>
</dbReference>
<comment type="domain">
    <text evidence="7">The PPIase activity resides only in the second parvulin domain. The N-terminal region and the C-terminal tail are necessary and sufficient for the chaperone activity of SurA. The PPIase activity is dispensable for SurA to function as a chaperone. The N-terminal region and the C-terminal tail are also required for porin recognition.</text>
</comment>
<dbReference type="PANTHER" id="PTHR47637:SF1">
    <property type="entry name" value="CHAPERONE SURA"/>
    <property type="match status" value="1"/>
</dbReference>
<dbReference type="EMBL" id="JAAGSC010000036">
    <property type="protein sequence ID" value="NDY95038.1"/>
    <property type="molecule type" value="Genomic_DNA"/>
</dbReference>
<dbReference type="EC" id="5.2.1.8" evidence="7"/>
<keyword evidence="1 7" id="KW-0732">Signal</keyword>
<evidence type="ECO:0000256" key="4">
    <source>
        <dbReference type="ARBA" id="ARBA00023110"/>
    </source>
</evidence>